<organism evidence="4 5">
    <name type="scientific">Apilactobacillus xinyiensis</name>
    <dbReference type="NCBI Taxonomy" id="2841032"/>
    <lineage>
        <taxon>Bacteria</taxon>
        <taxon>Bacillati</taxon>
        <taxon>Bacillota</taxon>
        <taxon>Bacilli</taxon>
        <taxon>Lactobacillales</taxon>
        <taxon>Lactobacillaceae</taxon>
        <taxon>Apilactobacillus</taxon>
    </lineage>
</organism>
<feature type="transmembrane region" description="Helical" evidence="2">
    <location>
        <begin position="37"/>
        <end position="55"/>
    </location>
</feature>
<feature type="domain" description="CAAX prenyl protease 2/Lysostaphin resistance protein A-like" evidence="3">
    <location>
        <begin position="124"/>
        <end position="216"/>
    </location>
</feature>
<sequence length="231" mass="26603">MFNSKYDFRFFKAILIYFVMTLIVLTIDMQIAGNNAYIYMGILSIWFIGILAYEIKGHHNFLSEQWHQFKLNKFKNIGIIILFYIILQVVVSLAGSYFNNFAPAKSPYPSYSFPIDTWTGLTLSLLVGFVNLGVAFVEEIAYRHEMMYRFKNNKLLMLVSIIISSLLFGFSHYYNFSGSLIASLSYAIAGIVLSFAYITSKNIWIPIFTHILFNFISVFSVIVLIIFKIIA</sequence>
<comment type="caution">
    <text evidence="4">The sequence shown here is derived from an EMBL/GenBank/DDBJ whole genome shotgun (WGS) entry which is preliminary data.</text>
</comment>
<keyword evidence="4" id="KW-0378">Hydrolase</keyword>
<dbReference type="PANTHER" id="PTHR39430:SF1">
    <property type="entry name" value="PROTEASE"/>
    <property type="match status" value="1"/>
</dbReference>
<evidence type="ECO:0000259" key="3">
    <source>
        <dbReference type="Pfam" id="PF02517"/>
    </source>
</evidence>
<comment type="similarity">
    <text evidence="1">Belongs to the UPF0177 family.</text>
</comment>
<feature type="transmembrane region" description="Helical" evidence="2">
    <location>
        <begin position="118"/>
        <end position="142"/>
    </location>
</feature>
<keyword evidence="2" id="KW-1133">Transmembrane helix</keyword>
<dbReference type="Pfam" id="PF02517">
    <property type="entry name" value="Rce1-like"/>
    <property type="match status" value="1"/>
</dbReference>
<keyword evidence="5" id="KW-1185">Reference proteome</keyword>
<feature type="transmembrane region" description="Helical" evidence="2">
    <location>
        <begin position="76"/>
        <end position="98"/>
    </location>
</feature>
<keyword evidence="2" id="KW-0812">Transmembrane</keyword>
<evidence type="ECO:0000256" key="2">
    <source>
        <dbReference type="SAM" id="Phobius"/>
    </source>
</evidence>
<gene>
    <name evidence="4" type="ORF">LNP07_05105</name>
</gene>
<feature type="transmembrane region" description="Helical" evidence="2">
    <location>
        <begin position="180"/>
        <end position="199"/>
    </location>
</feature>
<reference evidence="4 5" key="1">
    <citation type="submission" date="2021-11" db="EMBL/GenBank/DDBJ databases">
        <title>Comparative genomics of bee honey and flower isolates.</title>
        <authorList>
            <person name="Bechtner J.D."/>
            <person name="Gallus M.K."/>
            <person name="Ehrmann M."/>
        </authorList>
    </citation>
    <scope>NUCLEOTIDE SEQUENCE [LARGE SCALE GENOMIC DNA]</scope>
    <source>
        <strain evidence="4 5">M161</strain>
    </source>
</reference>
<name>A0ABT0I2G7_9LACO</name>
<protein>
    <submittedName>
        <fullName evidence="4">CPBP family intramembrane metalloprotease</fullName>
    </submittedName>
</protein>
<evidence type="ECO:0000313" key="4">
    <source>
        <dbReference type="EMBL" id="MCK8624891.1"/>
    </source>
</evidence>
<proteinExistence type="inferred from homology"/>
<keyword evidence="2" id="KW-0472">Membrane</keyword>
<feature type="transmembrane region" description="Helical" evidence="2">
    <location>
        <begin position="154"/>
        <end position="174"/>
    </location>
</feature>
<accession>A0ABT0I2G7</accession>
<keyword evidence="4" id="KW-0482">Metalloprotease</keyword>
<evidence type="ECO:0000313" key="5">
    <source>
        <dbReference type="Proteomes" id="UP001522905"/>
    </source>
</evidence>
<dbReference type="EMBL" id="JAJIAO010000004">
    <property type="protein sequence ID" value="MCK8624891.1"/>
    <property type="molecule type" value="Genomic_DNA"/>
</dbReference>
<feature type="transmembrane region" description="Helical" evidence="2">
    <location>
        <begin position="12"/>
        <end position="31"/>
    </location>
</feature>
<feature type="transmembrane region" description="Helical" evidence="2">
    <location>
        <begin position="211"/>
        <end position="230"/>
    </location>
</feature>
<dbReference type="PANTHER" id="PTHR39430">
    <property type="entry name" value="MEMBRANE-ASSOCIATED PROTEASE-RELATED"/>
    <property type="match status" value="1"/>
</dbReference>
<evidence type="ECO:0000256" key="1">
    <source>
        <dbReference type="ARBA" id="ARBA00009067"/>
    </source>
</evidence>
<dbReference type="GO" id="GO:0008237">
    <property type="term" value="F:metallopeptidase activity"/>
    <property type="evidence" value="ECO:0007669"/>
    <property type="project" value="UniProtKB-KW"/>
</dbReference>
<keyword evidence="4" id="KW-0645">Protease</keyword>
<dbReference type="InterPro" id="IPR003675">
    <property type="entry name" value="Rce1/LyrA-like_dom"/>
</dbReference>
<dbReference type="RefSeq" id="WP_220728562.1">
    <property type="nucleotide sequence ID" value="NZ_BPLM01000014.1"/>
</dbReference>
<dbReference type="Proteomes" id="UP001522905">
    <property type="component" value="Unassembled WGS sequence"/>
</dbReference>